<organism evidence="2 4">
    <name type="scientific">Mycobacterium montefiorense</name>
    <dbReference type="NCBI Taxonomy" id="154654"/>
    <lineage>
        <taxon>Bacteria</taxon>
        <taxon>Bacillati</taxon>
        <taxon>Actinomycetota</taxon>
        <taxon>Actinomycetes</taxon>
        <taxon>Mycobacteriales</taxon>
        <taxon>Mycobacteriaceae</taxon>
        <taxon>Mycobacterium</taxon>
        <taxon>Mycobacterium simiae complex</taxon>
    </lineage>
</organism>
<comment type="caution">
    <text evidence="2">The sequence shown here is derived from an EMBL/GenBank/DDBJ whole genome shotgun (WGS) entry which is preliminary data.</text>
</comment>
<evidence type="ECO:0000313" key="2">
    <source>
        <dbReference type="EMBL" id="GKU75385.1"/>
    </source>
</evidence>
<sequence>MNADERRAWRAHVANHPDLTTAQRHILQTLEMFADYPHGTNAHPGVENLARASGLQTRAVDNTLAKARKLMLIEQTARANPKLGLASVYRLLAVPHSTRTLVRTESNSTRTGVRIEDDFNPHETRFQHAPPCVPPDH</sequence>
<evidence type="ECO:0000313" key="1">
    <source>
        <dbReference type="EMBL" id="GBG35825.1"/>
    </source>
</evidence>
<gene>
    <name evidence="1" type="ORF">MmonteBS_01970</name>
    <name evidence="2" type="ORF">NJB18185_51560</name>
</gene>
<dbReference type="EMBL" id="BFCH01000001">
    <property type="protein sequence ID" value="GBG35825.1"/>
    <property type="molecule type" value="Genomic_DNA"/>
</dbReference>
<dbReference type="Proteomes" id="UP000245060">
    <property type="component" value="Unassembled WGS sequence"/>
</dbReference>
<protein>
    <submittedName>
        <fullName evidence="2">Uncharacterized protein</fullName>
    </submittedName>
</protein>
<dbReference type="RefSeq" id="WP_108920074.1">
    <property type="nucleotide sequence ID" value="NZ_BFCH01000001.1"/>
</dbReference>
<dbReference type="AlphaFoldDB" id="A0AA37PY93"/>
<keyword evidence="3" id="KW-1185">Reference proteome</keyword>
<proteinExistence type="predicted"/>
<accession>A0AA37PY93</accession>
<reference evidence="1" key="1">
    <citation type="journal article" date="2018" name="Genome Announc.">
        <title>Draft Genome Sequence of Mycobacterium montefiorense Isolated from Japanese Black Salamander (Hynobius nigrescens).</title>
        <authorList>
            <person name="Fukano H."/>
            <person name="Yoshida M."/>
            <person name="Shimizu A."/>
            <person name="Iwao H."/>
            <person name="Katayama Y."/>
            <person name="Omatsu T."/>
            <person name="Mizutani T."/>
            <person name="Kurata O."/>
            <person name="Wada S."/>
            <person name="Hoshino Y."/>
        </authorList>
    </citation>
    <scope>NUCLEOTIDE SEQUENCE</scope>
    <source>
        <strain evidence="1">BS</strain>
    </source>
</reference>
<evidence type="ECO:0000313" key="3">
    <source>
        <dbReference type="Proteomes" id="UP000245060"/>
    </source>
</evidence>
<reference evidence="3" key="2">
    <citation type="submission" date="2018-04" db="EMBL/GenBank/DDBJ databases">
        <title>Draft genome sequence of Mycobacterium montefiorense isolated from Japanese black salamander.</title>
        <authorList>
            <person name="Fukano H."/>
            <person name="Yoshida M."/>
            <person name="Shimizu A."/>
            <person name="Iwao H."/>
            <person name="Kurata O."/>
            <person name="Katayama Y."/>
            <person name="Omatsu T."/>
            <person name="Mizutani T."/>
            <person name="Wada S."/>
            <person name="Hoshino Y."/>
        </authorList>
    </citation>
    <scope>NUCLEOTIDE SEQUENCE [LARGE SCALE GENOMIC DNA]</scope>
    <source>
        <strain evidence="3">BS</strain>
    </source>
</reference>
<evidence type="ECO:0000313" key="4">
    <source>
        <dbReference type="Proteomes" id="UP001139505"/>
    </source>
</evidence>
<dbReference type="EMBL" id="BQYH01000074">
    <property type="protein sequence ID" value="GKU75385.1"/>
    <property type="molecule type" value="Genomic_DNA"/>
</dbReference>
<name>A0AA37PY93_9MYCO</name>
<dbReference type="Proteomes" id="UP001139505">
    <property type="component" value="Unassembled WGS sequence"/>
</dbReference>
<reference evidence="2" key="4">
    <citation type="submission" date="2022-04" db="EMBL/GenBank/DDBJ databases">
        <authorList>
            <person name="Komine T."/>
            <person name="Fukano H."/>
            <person name="Wada S."/>
        </authorList>
    </citation>
    <scope>NUCLEOTIDE SEQUENCE</scope>
    <source>
        <strain evidence="2">NJB18185</strain>
    </source>
</reference>
<reference evidence="2" key="3">
    <citation type="journal article" date="2022" name="Microbiol. Resour. Announc.">
        <title>Draft Genome Sequences of Eight Mycobacterium montefiorense Strains Isolated from Salamanders in Captivity.</title>
        <authorList>
            <person name="Komine T."/>
            <person name="Ihara H."/>
            <person name="Fukano H."/>
            <person name="Hoshino Y."/>
            <person name="Kurata O."/>
            <person name="Wada S."/>
        </authorList>
    </citation>
    <scope>NUCLEOTIDE SEQUENCE</scope>
    <source>
        <strain evidence="2">NJB18185</strain>
    </source>
</reference>